<keyword evidence="6 10" id="KW-1133">Transmembrane helix</keyword>
<comment type="subcellular location">
    <subcellularLocation>
        <location evidence="1">Cell membrane</location>
        <topology evidence="1">Multi-pass membrane protein</topology>
    </subcellularLocation>
</comment>
<gene>
    <name evidence="11" type="ORF">E4T88_05175</name>
</gene>
<evidence type="ECO:0000256" key="8">
    <source>
        <dbReference type="ARBA" id="ARBA00060041"/>
    </source>
</evidence>
<feature type="transmembrane region" description="Helical" evidence="10">
    <location>
        <begin position="324"/>
        <end position="343"/>
    </location>
</feature>
<evidence type="ECO:0000256" key="7">
    <source>
        <dbReference type="ARBA" id="ARBA00023136"/>
    </source>
</evidence>
<evidence type="ECO:0000313" key="12">
    <source>
        <dbReference type="Proteomes" id="UP000298285"/>
    </source>
</evidence>
<dbReference type="Proteomes" id="UP000298285">
    <property type="component" value="Unassembled WGS sequence"/>
</dbReference>
<proteinExistence type="inferred from homology"/>
<feature type="transmembrane region" description="Helical" evidence="10">
    <location>
        <begin position="378"/>
        <end position="399"/>
    </location>
</feature>
<evidence type="ECO:0000256" key="4">
    <source>
        <dbReference type="ARBA" id="ARBA00022960"/>
    </source>
</evidence>
<sequence length="409" mass="47172">MANKVIKQSISLKKNVLYMFMANFIYALSNWFQLSLVSKFMNINDLGEYTLSIAIVSPLFLFFCMQLRSLILTDHKDEFSYATYFSFRLFTSIIFLLIVCFLGILMRFNLSILILYALIRCIEGVADISNGKCQQLEQMKTVFISIASKSILLSIGFFVGLYFFKSIQLGFILGIASMLVFLLFYDIKRNMFEKFILRSFEYRSLLIKAFPLAIVIVVISLNTNISKFYIEYFIDTSTQGIYSSLSYCIILGSFIANAIGQTVSPRLSRYYQERDKKNFDQIQNRFTLFTIIIGVLAIIISIFGGEFILNFLFNQTIAAYKNQFVLIMVSGLFIYIATSLGYTLTSMREFKIQPYINGTILCLNLICSYFLVKNYGINGAIYTTIFCYVIQVIITYSIIKKKSKLQFYK</sequence>
<evidence type="ECO:0000256" key="2">
    <source>
        <dbReference type="ARBA" id="ARBA00022475"/>
    </source>
</evidence>
<evidence type="ECO:0000256" key="6">
    <source>
        <dbReference type="ARBA" id="ARBA00022989"/>
    </source>
</evidence>
<dbReference type="InterPro" id="IPR050833">
    <property type="entry name" value="Poly_Biosynth_Transport"/>
</dbReference>
<feature type="transmembrane region" description="Helical" evidence="10">
    <location>
        <begin position="16"/>
        <end position="34"/>
    </location>
</feature>
<keyword evidence="7 10" id="KW-0472">Membrane</keyword>
<feature type="transmembrane region" description="Helical" evidence="10">
    <location>
        <begin position="110"/>
        <end position="129"/>
    </location>
</feature>
<reference evidence="11 12" key="1">
    <citation type="submission" date="2019-03" db="EMBL/GenBank/DDBJ databases">
        <title>Diversity of the mouse oral microbiome.</title>
        <authorList>
            <person name="Joseph S."/>
            <person name="Aduse-Opoku J."/>
            <person name="Curtis M."/>
            <person name="Wade W."/>
            <person name="Hashim A."/>
        </authorList>
    </citation>
    <scope>NUCLEOTIDE SEQUENCE [LARGE SCALE GENOMIC DNA]</scope>
    <source>
        <strain evidence="11 12">P11</strain>
    </source>
</reference>
<dbReference type="PANTHER" id="PTHR30250">
    <property type="entry name" value="PST FAMILY PREDICTED COLANIC ACID TRANSPORTER"/>
    <property type="match status" value="1"/>
</dbReference>
<evidence type="ECO:0000256" key="10">
    <source>
        <dbReference type="SAM" id="Phobius"/>
    </source>
</evidence>
<dbReference type="SUPFAM" id="SSF103473">
    <property type="entry name" value="MFS general substrate transporter"/>
    <property type="match status" value="1"/>
</dbReference>
<keyword evidence="3 10" id="KW-0812">Transmembrane</keyword>
<feature type="transmembrane region" description="Helical" evidence="10">
    <location>
        <begin position="355"/>
        <end position="372"/>
    </location>
</feature>
<evidence type="ECO:0000256" key="3">
    <source>
        <dbReference type="ARBA" id="ARBA00022692"/>
    </source>
</evidence>
<feature type="transmembrane region" description="Helical" evidence="10">
    <location>
        <begin position="46"/>
        <end position="64"/>
    </location>
</feature>
<organism evidence="11 12">
    <name type="scientific">Dysgonomonas mossii</name>
    <dbReference type="NCBI Taxonomy" id="163665"/>
    <lineage>
        <taxon>Bacteria</taxon>
        <taxon>Pseudomonadati</taxon>
        <taxon>Bacteroidota</taxon>
        <taxon>Bacteroidia</taxon>
        <taxon>Bacteroidales</taxon>
        <taxon>Dysgonomonadaceae</taxon>
        <taxon>Dysgonomonas</taxon>
    </lineage>
</organism>
<protein>
    <submittedName>
        <fullName evidence="11">Uncharacterized protein</fullName>
    </submittedName>
</protein>
<keyword evidence="2" id="KW-1003">Cell membrane</keyword>
<feature type="transmembrane region" description="Helical" evidence="10">
    <location>
        <begin position="205"/>
        <end position="221"/>
    </location>
</feature>
<evidence type="ECO:0000256" key="9">
    <source>
        <dbReference type="ARBA" id="ARBA00061532"/>
    </source>
</evidence>
<evidence type="ECO:0000256" key="1">
    <source>
        <dbReference type="ARBA" id="ARBA00004651"/>
    </source>
</evidence>
<dbReference type="AlphaFoldDB" id="A0A4Y9IUF3"/>
<feature type="transmembrane region" description="Helical" evidence="10">
    <location>
        <begin position="241"/>
        <end position="260"/>
    </location>
</feature>
<comment type="function">
    <text evidence="8">Involved in peptidoglycan biosynthesis. Transports lipid-linked peptidoglycan precursors from the inner to the outer leaflet of the cytoplasmic membrane.</text>
</comment>
<evidence type="ECO:0000256" key="5">
    <source>
        <dbReference type="ARBA" id="ARBA00022984"/>
    </source>
</evidence>
<name>A0A4Y9IUF3_9BACT</name>
<dbReference type="GO" id="GO:0009252">
    <property type="term" value="P:peptidoglycan biosynthetic process"/>
    <property type="evidence" value="ECO:0007669"/>
    <property type="project" value="UniProtKB-KW"/>
</dbReference>
<dbReference type="PANTHER" id="PTHR30250:SF11">
    <property type="entry name" value="O-ANTIGEN TRANSPORTER-RELATED"/>
    <property type="match status" value="1"/>
</dbReference>
<dbReference type="RefSeq" id="WP_135104386.1">
    <property type="nucleotide sequence ID" value="NZ_JADGKW010000001.1"/>
</dbReference>
<feature type="transmembrane region" description="Helical" evidence="10">
    <location>
        <begin position="85"/>
        <end position="104"/>
    </location>
</feature>
<feature type="transmembrane region" description="Helical" evidence="10">
    <location>
        <begin position="286"/>
        <end position="312"/>
    </location>
</feature>
<feature type="transmembrane region" description="Helical" evidence="10">
    <location>
        <begin position="167"/>
        <end position="185"/>
    </location>
</feature>
<dbReference type="Pfam" id="PF03023">
    <property type="entry name" value="MurJ"/>
    <property type="match status" value="1"/>
</dbReference>
<keyword evidence="4" id="KW-0133">Cell shape</keyword>
<dbReference type="EMBL" id="SPPK01000001">
    <property type="protein sequence ID" value="TFU91374.1"/>
    <property type="molecule type" value="Genomic_DNA"/>
</dbReference>
<dbReference type="GO" id="GO:0005886">
    <property type="term" value="C:plasma membrane"/>
    <property type="evidence" value="ECO:0007669"/>
    <property type="project" value="UniProtKB-SubCell"/>
</dbReference>
<dbReference type="OrthoDB" id="3246647at2"/>
<dbReference type="InterPro" id="IPR004268">
    <property type="entry name" value="MurJ"/>
</dbReference>
<accession>A0A4Y9IUF3</accession>
<keyword evidence="5" id="KW-0573">Peptidoglycan synthesis</keyword>
<evidence type="ECO:0000313" key="11">
    <source>
        <dbReference type="EMBL" id="TFU91374.1"/>
    </source>
</evidence>
<dbReference type="InterPro" id="IPR036259">
    <property type="entry name" value="MFS_trans_sf"/>
</dbReference>
<feature type="transmembrane region" description="Helical" evidence="10">
    <location>
        <begin position="141"/>
        <end position="161"/>
    </location>
</feature>
<comment type="caution">
    <text evidence="11">The sequence shown here is derived from an EMBL/GenBank/DDBJ whole genome shotgun (WGS) entry which is preliminary data.</text>
</comment>
<comment type="similarity">
    <text evidence="9">Belongs to the MurJ/MviN family.</text>
</comment>
<dbReference type="GO" id="GO:0008360">
    <property type="term" value="P:regulation of cell shape"/>
    <property type="evidence" value="ECO:0007669"/>
    <property type="project" value="UniProtKB-KW"/>
</dbReference>